<dbReference type="EMBL" id="JAHDYR010000023">
    <property type="protein sequence ID" value="KAG9393578.1"/>
    <property type="molecule type" value="Genomic_DNA"/>
</dbReference>
<dbReference type="InterPro" id="IPR050756">
    <property type="entry name" value="CSN3"/>
</dbReference>
<evidence type="ECO:0000313" key="2">
    <source>
        <dbReference type="EMBL" id="KAG9393578.1"/>
    </source>
</evidence>
<evidence type="ECO:0000313" key="3">
    <source>
        <dbReference type="Proteomes" id="UP000717585"/>
    </source>
</evidence>
<reference evidence="2" key="1">
    <citation type="submission" date="2021-05" db="EMBL/GenBank/DDBJ databases">
        <title>A free-living protist that lacks canonical eukaryotic 1 DNA replication and segregation systems.</title>
        <authorList>
            <person name="Salas-Leiva D.E."/>
            <person name="Tromer E.C."/>
            <person name="Curtis B.A."/>
            <person name="Jerlstrom-Hultqvist J."/>
            <person name="Kolisko M."/>
            <person name="Yi Z."/>
            <person name="Salas-Leiva J.S."/>
            <person name="Gallot-Lavallee L."/>
            <person name="Kops G.J.P.L."/>
            <person name="Archibald J.M."/>
            <person name="Simpson A.G.B."/>
            <person name="Roger A.J."/>
        </authorList>
    </citation>
    <scope>NUCLEOTIDE SEQUENCE</scope>
    <source>
        <strain evidence="2">BICM</strain>
    </source>
</reference>
<dbReference type="AlphaFoldDB" id="A0A8J6E1K3"/>
<dbReference type="InterPro" id="IPR057985">
    <property type="entry name" value="TPR_PSMD3_N"/>
</dbReference>
<protein>
    <submittedName>
        <fullName evidence="2">PCI domain</fullName>
    </submittedName>
</protein>
<comment type="caution">
    <text evidence="2">The sequence shown here is derived from an EMBL/GenBank/DDBJ whole genome shotgun (WGS) entry which is preliminary data.</text>
</comment>
<dbReference type="PANTHER" id="PTHR10758:SF2">
    <property type="entry name" value="26S PROTEASOME NON-ATPASE REGULATORY SUBUNIT 3"/>
    <property type="match status" value="1"/>
</dbReference>
<dbReference type="GO" id="GO:0006511">
    <property type="term" value="P:ubiquitin-dependent protein catabolic process"/>
    <property type="evidence" value="ECO:0007669"/>
    <property type="project" value="TreeGrafter"/>
</dbReference>
<proteinExistence type="predicted"/>
<dbReference type="SMART" id="SM00753">
    <property type="entry name" value="PAM"/>
    <property type="match status" value="1"/>
</dbReference>
<keyword evidence="3" id="KW-1185">Reference proteome</keyword>
<name>A0A8J6E1K3_9EUKA</name>
<accession>A0A8J6E1K3</accession>
<organism evidence="2 3">
    <name type="scientific">Carpediemonas membranifera</name>
    <dbReference type="NCBI Taxonomy" id="201153"/>
    <lineage>
        <taxon>Eukaryota</taxon>
        <taxon>Metamonada</taxon>
        <taxon>Carpediemonas-like organisms</taxon>
        <taxon>Carpediemonas</taxon>
    </lineage>
</organism>
<dbReference type="Proteomes" id="UP000717585">
    <property type="component" value="Unassembled WGS sequence"/>
</dbReference>
<dbReference type="OrthoDB" id="1713558at2759"/>
<dbReference type="PANTHER" id="PTHR10758">
    <property type="entry name" value="26S PROTEASOME NON-ATPASE REGULATORY SUBUNIT 3/COP9 SIGNALOSOME COMPLEX SUBUNIT 3"/>
    <property type="match status" value="1"/>
</dbReference>
<evidence type="ECO:0000259" key="1">
    <source>
        <dbReference type="Pfam" id="PF25573"/>
    </source>
</evidence>
<sequence length="324" mass="36096">MATAQHSMQDYVHALNSHDLETQADAVISMISQLMNAQKAYEAFCLSKRLKFPKQNQVSSAQQAKYQYYVGLIALVHMDYSEAAEALERALRATLPDPTKQQGFKLATTKLYALALMLMGKVPLPTVLRPAFVRAMSTRLNKDVIKPYADLAAAMQSGSVVQYQAAFDKYQRTWATDGVTEIVSRLNSAVQHAAVRNMAKVYSRCPLEKLRVQLGHPNIADTIGLVAACISSGEVSAEVQWDGVVPILASMEVEDPYQAGEPQSEFHRGAMQFLGLRRDMVSSMRYHPRKAIDEVDLDELVEEVEDRKAAQKEMESVAKKDDRP</sequence>
<gene>
    <name evidence="2" type="ORF">J8273_5065</name>
</gene>
<dbReference type="GO" id="GO:0008541">
    <property type="term" value="C:proteasome regulatory particle, lid subcomplex"/>
    <property type="evidence" value="ECO:0007669"/>
    <property type="project" value="TreeGrafter"/>
</dbReference>
<feature type="domain" description="26S proteasome non-ATPase regulatory subunit 3 N-terminal TPR repeats" evidence="1">
    <location>
        <begin position="17"/>
        <end position="134"/>
    </location>
</feature>
<dbReference type="Pfam" id="PF25573">
    <property type="entry name" value="TPR_PSMD3_N"/>
    <property type="match status" value="1"/>
</dbReference>